<sequence length="301" mass="34483">MLTLYRNRLLERRMLVNHMRFSVGERHLDRPNFKSIIFKSKLTYRQCMSYIRGKFIAINFKPYDQLLPRYYSAYNGRIINEYESMANNELDKSSKAPVLKTNHINPRLQDPCAGVVGFLRKNLSTTKNSAVQPAYVGPLAKQIRVVKFFSISTSAIGIALQPFLLKSYLSFSPLAGLLIGSFFTCFIFVTPILLHWITKRYVVELSLDPSTRVFTATVLTLLNRKKHILFTAEDVHVPDLPGVFTSFVVNGVPLFVDSQSFEDPQIFKHLMGYDKPLDFHLADDSVSDTKQKEKNNSRKSD</sequence>
<dbReference type="Pfam" id="PF06979">
    <property type="entry name" value="TMEM70"/>
    <property type="match status" value="1"/>
</dbReference>
<keyword evidence="2" id="KW-0812">Transmembrane</keyword>
<feature type="transmembrane region" description="Helical" evidence="2">
    <location>
        <begin position="177"/>
        <end position="197"/>
    </location>
</feature>
<organism evidence="3 4">
    <name type="scientific">Limulus polyphemus</name>
    <name type="common">Atlantic horseshoe crab</name>
    <dbReference type="NCBI Taxonomy" id="6850"/>
    <lineage>
        <taxon>Eukaryota</taxon>
        <taxon>Metazoa</taxon>
        <taxon>Ecdysozoa</taxon>
        <taxon>Arthropoda</taxon>
        <taxon>Chelicerata</taxon>
        <taxon>Merostomata</taxon>
        <taxon>Xiphosura</taxon>
        <taxon>Limulidae</taxon>
        <taxon>Limulus</taxon>
    </lineage>
</organism>
<keyword evidence="2" id="KW-0472">Membrane</keyword>
<dbReference type="GeneID" id="106466336"/>
<accession>A0ABM1BHG2</accession>
<keyword evidence="2" id="KW-1133">Transmembrane helix</keyword>
<dbReference type="InterPro" id="IPR045325">
    <property type="entry name" value="TMEM70/TMEM186/TMEM223"/>
</dbReference>
<gene>
    <name evidence="4" type="primary">LOC106466336</name>
</gene>
<proteinExistence type="inferred from homology"/>
<dbReference type="InterPro" id="IPR009724">
    <property type="entry name" value="TMEM70"/>
</dbReference>
<dbReference type="PANTHER" id="PTHR13281:SF0">
    <property type="entry name" value="TRANSMEMBRANE PROTEIN 70, MITOCHONDRIAL"/>
    <property type="match status" value="1"/>
</dbReference>
<evidence type="ECO:0000256" key="1">
    <source>
        <dbReference type="ARBA" id="ARBA00005280"/>
    </source>
</evidence>
<evidence type="ECO:0000313" key="4">
    <source>
        <dbReference type="RefSeq" id="XP_013782066.1"/>
    </source>
</evidence>
<protein>
    <submittedName>
        <fullName evidence="4">Transmembrane protein 70 homolog, mitochondrial-like</fullName>
    </submittedName>
</protein>
<reference evidence="4" key="1">
    <citation type="submission" date="2025-08" db="UniProtKB">
        <authorList>
            <consortium name="RefSeq"/>
        </authorList>
    </citation>
    <scope>IDENTIFICATION</scope>
    <source>
        <tissue evidence="4">Muscle</tissue>
    </source>
</reference>
<evidence type="ECO:0000256" key="2">
    <source>
        <dbReference type="SAM" id="Phobius"/>
    </source>
</evidence>
<evidence type="ECO:0000313" key="3">
    <source>
        <dbReference type="Proteomes" id="UP000694941"/>
    </source>
</evidence>
<keyword evidence="3" id="KW-1185">Reference proteome</keyword>
<feature type="transmembrane region" description="Helical" evidence="2">
    <location>
        <begin position="145"/>
        <end position="165"/>
    </location>
</feature>
<dbReference type="RefSeq" id="XP_013782066.1">
    <property type="nucleotide sequence ID" value="XM_013926612.2"/>
</dbReference>
<name>A0ABM1BHG2_LIMPO</name>
<dbReference type="Proteomes" id="UP000694941">
    <property type="component" value="Unplaced"/>
</dbReference>
<dbReference type="PANTHER" id="PTHR13281">
    <property type="entry name" value="TRANSMEMBRANE PROTEIN 70, MITOCHONDRIAL"/>
    <property type="match status" value="1"/>
</dbReference>
<comment type="similarity">
    <text evidence="1">Belongs to the TMEM70 family.</text>
</comment>